<name>A0AAP0LCX4_9MAGN</name>
<keyword evidence="2" id="KW-0378">Hydrolase</keyword>
<dbReference type="GO" id="GO:0004553">
    <property type="term" value="F:hydrolase activity, hydrolyzing O-glycosyl compounds"/>
    <property type="evidence" value="ECO:0007669"/>
    <property type="project" value="InterPro"/>
</dbReference>
<dbReference type="InterPro" id="IPR044965">
    <property type="entry name" value="Glyco_hydro_17_plant"/>
</dbReference>
<proteinExistence type="inferred from homology"/>
<evidence type="ECO:0000256" key="5">
    <source>
        <dbReference type="SAM" id="Phobius"/>
    </source>
</evidence>
<dbReference type="PANTHER" id="PTHR32227">
    <property type="entry name" value="GLUCAN ENDO-1,3-BETA-GLUCOSIDASE BG1-RELATED-RELATED"/>
    <property type="match status" value="1"/>
</dbReference>
<sequence length="273" mass="30092">MGGSRVDVVVSNSGWHSVGNGNVVTVKNAKTYNHNLIKNMCRISGTPKRLRKSLETYLLALFNEDLKPVRTEQNFGLYNPDMNEVYHVDFIACLGYVLGVIFLGFFLFLTILLGCKQRCTSSPNQQVIESWKTIKTRLVPSTIGEFAKVVGRVSLKVAPFVRLPIWPATSLPPPVSIIRQQCVVFASLSDGASRVKLWCYTVVLIPICSTSASPLSYIGNDIATGCSSEAYWGQIAYFRGFGSRFESTRVVVQDGPLGYMSLLDAIVDVVYSA</sequence>
<evidence type="ECO:0000256" key="2">
    <source>
        <dbReference type="ARBA" id="ARBA00022801"/>
    </source>
</evidence>
<keyword evidence="5" id="KW-0472">Membrane</keyword>
<comment type="caution">
    <text evidence="6">The sequence shown here is derived from an EMBL/GenBank/DDBJ whole genome shotgun (WGS) entry which is preliminary data.</text>
</comment>
<reference evidence="6 7" key="1">
    <citation type="submission" date="2024-01" db="EMBL/GenBank/DDBJ databases">
        <title>Genome assemblies of Stephania.</title>
        <authorList>
            <person name="Yang L."/>
        </authorList>
    </citation>
    <scope>NUCLEOTIDE SEQUENCE [LARGE SCALE GENOMIC DNA]</scope>
    <source>
        <strain evidence="6">YNDBR</strain>
        <tissue evidence="6">Leaf</tissue>
    </source>
</reference>
<protein>
    <submittedName>
        <fullName evidence="6">Uncharacterized protein</fullName>
    </submittedName>
</protein>
<feature type="transmembrane region" description="Helical" evidence="5">
    <location>
        <begin position="90"/>
        <end position="113"/>
    </location>
</feature>
<dbReference type="InterPro" id="IPR000490">
    <property type="entry name" value="Glyco_hydro_17"/>
</dbReference>
<comment type="similarity">
    <text evidence="1 4">Belongs to the glycosyl hydrolase 17 family.</text>
</comment>
<keyword evidence="3" id="KW-0326">Glycosidase</keyword>
<dbReference type="Pfam" id="PF00332">
    <property type="entry name" value="Glyco_hydro_17"/>
    <property type="match status" value="1"/>
</dbReference>
<keyword evidence="7" id="KW-1185">Reference proteome</keyword>
<keyword evidence="5" id="KW-0812">Transmembrane</keyword>
<dbReference type="Proteomes" id="UP001420932">
    <property type="component" value="Unassembled WGS sequence"/>
</dbReference>
<evidence type="ECO:0000256" key="4">
    <source>
        <dbReference type="RuleBase" id="RU004335"/>
    </source>
</evidence>
<accession>A0AAP0LCX4</accession>
<dbReference type="InterPro" id="IPR017853">
    <property type="entry name" value="GH"/>
</dbReference>
<dbReference type="EMBL" id="JBBNAF010000001">
    <property type="protein sequence ID" value="KAK9168838.1"/>
    <property type="molecule type" value="Genomic_DNA"/>
</dbReference>
<evidence type="ECO:0000256" key="1">
    <source>
        <dbReference type="ARBA" id="ARBA00008773"/>
    </source>
</evidence>
<dbReference type="SUPFAM" id="SSF51445">
    <property type="entry name" value="(Trans)glycosidases"/>
    <property type="match status" value="1"/>
</dbReference>
<dbReference type="Gene3D" id="3.20.20.80">
    <property type="entry name" value="Glycosidases"/>
    <property type="match status" value="1"/>
</dbReference>
<evidence type="ECO:0000256" key="3">
    <source>
        <dbReference type="ARBA" id="ARBA00023295"/>
    </source>
</evidence>
<evidence type="ECO:0000313" key="7">
    <source>
        <dbReference type="Proteomes" id="UP001420932"/>
    </source>
</evidence>
<organism evidence="6 7">
    <name type="scientific">Stephania yunnanensis</name>
    <dbReference type="NCBI Taxonomy" id="152371"/>
    <lineage>
        <taxon>Eukaryota</taxon>
        <taxon>Viridiplantae</taxon>
        <taxon>Streptophyta</taxon>
        <taxon>Embryophyta</taxon>
        <taxon>Tracheophyta</taxon>
        <taxon>Spermatophyta</taxon>
        <taxon>Magnoliopsida</taxon>
        <taxon>Ranunculales</taxon>
        <taxon>Menispermaceae</taxon>
        <taxon>Menispermoideae</taxon>
        <taxon>Cissampelideae</taxon>
        <taxon>Stephania</taxon>
    </lineage>
</organism>
<evidence type="ECO:0000313" key="6">
    <source>
        <dbReference type="EMBL" id="KAK9168838.1"/>
    </source>
</evidence>
<dbReference type="GO" id="GO:0005975">
    <property type="term" value="P:carbohydrate metabolic process"/>
    <property type="evidence" value="ECO:0007669"/>
    <property type="project" value="InterPro"/>
</dbReference>
<keyword evidence="5" id="KW-1133">Transmembrane helix</keyword>
<gene>
    <name evidence="6" type="ORF">Syun_000978</name>
</gene>
<dbReference type="AlphaFoldDB" id="A0AAP0LCX4"/>